<keyword evidence="1" id="KW-1133">Transmembrane helix</keyword>
<evidence type="ECO:0000256" key="1">
    <source>
        <dbReference type="SAM" id="Phobius"/>
    </source>
</evidence>
<accession>A0A511WZ64</accession>
<reference evidence="2 3" key="1">
    <citation type="submission" date="2019-07" db="EMBL/GenBank/DDBJ databases">
        <title>Whole genome shotgun sequence of Halolactibacillus alkaliphilus NBRC 103919.</title>
        <authorList>
            <person name="Hosoyama A."/>
            <person name="Uohara A."/>
            <person name="Ohji S."/>
            <person name="Ichikawa N."/>
        </authorList>
    </citation>
    <scope>NUCLEOTIDE SEQUENCE [LARGE SCALE GENOMIC DNA]</scope>
    <source>
        <strain evidence="2 3">NBRC 103919</strain>
    </source>
</reference>
<feature type="transmembrane region" description="Helical" evidence="1">
    <location>
        <begin position="41"/>
        <end position="60"/>
    </location>
</feature>
<evidence type="ECO:0000313" key="2">
    <source>
        <dbReference type="EMBL" id="GEN55572.1"/>
    </source>
</evidence>
<comment type="caution">
    <text evidence="2">The sequence shown here is derived from an EMBL/GenBank/DDBJ whole genome shotgun (WGS) entry which is preliminary data.</text>
</comment>
<gene>
    <name evidence="2" type="ORF">HAL01_00360</name>
</gene>
<organism evidence="2 3">
    <name type="scientific">Halolactibacillus alkaliphilus</name>
    <dbReference type="NCBI Taxonomy" id="442899"/>
    <lineage>
        <taxon>Bacteria</taxon>
        <taxon>Bacillati</taxon>
        <taxon>Bacillota</taxon>
        <taxon>Bacilli</taxon>
        <taxon>Bacillales</taxon>
        <taxon>Bacillaceae</taxon>
        <taxon>Halolactibacillus</taxon>
    </lineage>
</organism>
<dbReference type="AlphaFoldDB" id="A0A511WZ64"/>
<dbReference type="EMBL" id="BJYE01000001">
    <property type="protein sequence ID" value="GEN55572.1"/>
    <property type="molecule type" value="Genomic_DNA"/>
</dbReference>
<keyword evidence="3" id="KW-1185">Reference proteome</keyword>
<name>A0A511WZ64_9BACI</name>
<evidence type="ECO:0000313" key="3">
    <source>
        <dbReference type="Proteomes" id="UP000321400"/>
    </source>
</evidence>
<feature type="transmembrane region" description="Helical" evidence="1">
    <location>
        <begin position="12"/>
        <end position="29"/>
    </location>
</feature>
<dbReference type="RefSeq" id="WP_089799152.1">
    <property type="nucleotide sequence ID" value="NZ_BJYE01000001.1"/>
</dbReference>
<proteinExistence type="predicted"/>
<dbReference type="Proteomes" id="UP000321400">
    <property type="component" value="Unassembled WGS sequence"/>
</dbReference>
<keyword evidence="1" id="KW-0812">Transmembrane</keyword>
<dbReference type="OrthoDB" id="2974617at2"/>
<sequence length="74" mass="8718">MRYFERTRKLAYCCFGVSALFVFLTLFRIQQKMAQNPMSSLLFLGMFFFFVLGVALIVVARDAQESFRIMERSK</sequence>
<keyword evidence="1" id="KW-0472">Membrane</keyword>
<protein>
    <submittedName>
        <fullName evidence="2">Uncharacterized protein</fullName>
    </submittedName>
</protein>
<dbReference type="STRING" id="442899.SAMN05720591_101131"/>